<dbReference type="SUPFAM" id="SSF53271">
    <property type="entry name" value="PRTase-like"/>
    <property type="match status" value="1"/>
</dbReference>
<dbReference type="Gene3D" id="3.40.50.2020">
    <property type="match status" value="1"/>
</dbReference>
<keyword evidence="11 12" id="KW-0660">Purine salvage</keyword>
<dbReference type="GO" id="GO:0006168">
    <property type="term" value="P:adenine salvage"/>
    <property type="evidence" value="ECO:0007669"/>
    <property type="project" value="InterPro"/>
</dbReference>
<accession>A0A2A9HHH9</accession>
<feature type="domain" description="Phosphoribosyltransferase" evidence="13">
    <location>
        <begin position="62"/>
        <end position="182"/>
    </location>
</feature>
<evidence type="ECO:0000259" key="13">
    <source>
        <dbReference type="Pfam" id="PF00156"/>
    </source>
</evidence>
<keyword evidence="8 12" id="KW-0963">Cytoplasm</keyword>
<dbReference type="EC" id="2.4.2.7" evidence="7 12"/>
<evidence type="ECO:0000256" key="10">
    <source>
        <dbReference type="ARBA" id="ARBA00022679"/>
    </source>
</evidence>
<dbReference type="GO" id="GO:0016208">
    <property type="term" value="F:AMP binding"/>
    <property type="evidence" value="ECO:0007669"/>
    <property type="project" value="TreeGrafter"/>
</dbReference>
<keyword evidence="9 12" id="KW-0328">Glycosyltransferase</keyword>
<comment type="caution">
    <text evidence="14">The sequence shown here is derived from an EMBL/GenBank/DDBJ whole genome shotgun (WGS) entry which is preliminary data.</text>
</comment>
<dbReference type="InterPro" id="IPR029057">
    <property type="entry name" value="PRTase-like"/>
</dbReference>
<name>A0A2A9HHH9_TEPT2</name>
<dbReference type="AlphaFoldDB" id="A0A2A9HHH9"/>
<gene>
    <name evidence="12" type="primary">apt</name>
    <name evidence="14" type="ORF">A9A59_1484</name>
</gene>
<dbReference type="EMBL" id="PDJQ01000001">
    <property type="protein sequence ID" value="PFG74269.1"/>
    <property type="molecule type" value="Genomic_DNA"/>
</dbReference>
<evidence type="ECO:0000313" key="14">
    <source>
        <dbReference type="EMBL" id="PFG74269.1"/>
    </source>
</evidence>
<dbReference type="PANTHER" id="PTHR32315">
    <property type="entry name" value="ADENINE PHOSPHORIBOSYLTRANSFERASE"/>
    <property type="match status" value="1"/>
</dbReference>
<comment type="pathway">
    <text evidence="4 12">Purine metabolism; AMP biosynthesis via salvage pathway; AMP from adenine: step 1/1.</text>
</comment>
<proteinExistence type="inferred from homology"/>
<evidence type="ECO:0000256" key="1">
    <source>
        <dbReference type="ARBA" id="ARBA00000868"/>
    </source>
</evidence>
<dbReference type="PANTHER" id="PTHR32315:SF3">
    <property type="entry name" value="ADENINE PHOSPHORIBOSYLTRANSFERASE"/>
    <property type="match status" value="1"/>
</dbReference>
<evidence type="ECO:0000256" key="9">
    <source>
        <dbReference type="ARBA" id="ARBA00022676"/>
    </source>
</evidence>
<reference evidence="14 15" key="1">
    <citation type="submission" date="2017-09" db="EMBL/GenBank/DDBJ databases">
        <title>Sequencing the genomes of two abundant thermophiles in Great Basin hot springs: Thermocrinis jamiesonii and novel Chloroflexi Thermoflexus hugenholtzii.</title>
        <authorList>
            <person name="Hedlund B."/>
        </authorList>
    </citation>
    <scope>NUCLEOTIDE SEQUENCE [LARGE SCALE GENOMIC DNA]</scope>
    <source>
        <strain evidence="14 15">G233</strain>
    </source>
</reference>
<evidence type="ECO:0000256" key="7">
    <source>
        <dbReference type="ARBA" id="ARBA00011893"/>
    </source>
</evidence>
<evidence type="ECO:0000256" key="5">
    <source>
        <dbReference type="ARBA" id="ARBA00008391"/>
    </source>
</evidence>
<dbReference type="GO" id="GO:0044209">
    <property type="term" value="P:AMP salvage"/>
    <property type="evidence" value="ECO:0007669"/>
    <property type="project" value="UniProtKB-UniRule"/>
</dbReference>
<comment type="subunit">
    <text evidence="6 12">Homodimer.</text>
</comment>
<organism evidence="14 15">
    <name type="scientific">Tepidiforma thermophila (strain KCTC 52669 / CGMCC 1.13589 / G233)</name>
    <dbReference type="NCBI Taxonomy" id="2761530"/>
    <lineage>
        <taxon>Bacteria</taxon>
        <taxon>Bacillati</taxon>
        <taxon>Chloroflexota</taxon>
        <taxon>Tepidiformia</taxon>
        <taxon>Tepidiformales</taxon>
        <taxon>Tepidiformaceae</taxon>
        <taxon>Tepidiforma</taxon>
    </lineage>
</organism>
<evidence type="ECO:0000256" key="3">
    <source>
        <dbReference type="ARBA" id="ARBA00004496"/>
    </source>
</evidence>
<evidence type="ECO:0000256" key="11">
    <source>
        <dbReference type="ARBA" id="ARBA00022726"/>
    </source>
</evidence>
<dbReference type="CDD" id="cd06223">
    <property type="entry name" value="PRTases_typeI"/>
    <property type="match status" value="1"/>
</dbReference>
<dbReference type="Proteomes" id="UP000223071">
    <property type="component" value="Unassembled WGS sequence"/>
</dbReference>
<dbReference type="InterPro" id="IPR000836">
    <property type="entry name" value="PRTase_dom"/>
</dbReference>
<evidence type="ECO:0000256" key="12">
    <source>
        <dbReference type="HAMAP-Rule" id="MF_00004"/>
    </source>
</evidence>
<evidence type="ECO:0000256" key="2">
    <source>
        <dbReference type="ARBA" id="ARBA00003968"/>
    </source>
</evidence>
<dbReference type="GO" id="GO:0003999">
    <property type="term" value="F:adenine phosphoribosyltransferase activity"/>
    <property type="evidence" value="ECO:0007669"/>
    <property type="project" value="UniProtKB-UniRule"/>
</dbReference>
<dbReference type="NCBIfam" id="TIGR01090">
    <property type="entry name" value="apt"/>
    <property type="match status" value="1"/>
</dbReference>
<comment type="similarity">
    <text evidence="5 12">Belongs to the purine/pyrimidine phosphoribosyltransferase family.</text>
</comment>
<dbReference type="GO" id="GO:0002055">
    <property type="term" value="F:adenine binding"/>
    <property type="evidence" value="ECO:0007669"/>
    <property type="project" value="TreeGrafter"/>
</dbReference>
<evidence type="ECO:0000256" key="8">
    <source>
        <dbReference type="ARBA" id="ARBA00022490"/>
    </source>
</evidence>
<evidence type="ECO:0000313" key="15">
    <source>
        <dbReference type="Proteomes" id="UP000223071"/>
    </source>
</evidence>
<dbReference type="Pfam" id="PF00156">
    <property type="entry name" value="Pribosyltran"/>
    <property type="match status" value="1"/>
</dbReference>
<protein>
    <recommendedName>
        <fullName evidence="7 12">Adenine phosphoribosyltransferase</fullName>
        <shortName evidence="12">APRT</shortName>
        <ecNumber evidence="7 12">2.4.2.7</ecNumber>
    </recommendedName>
</protein>
<keyword evidence="15" id="KW-1185">Reference proteome</keyword>
<keyword evidence="10 12" id="KW-0808">Transferase</keyword>
<dbReference type="FunFam" id="3.40.50.2020:FF:000004">
    <property type="entry name" value="Adenine phosphoribosyltransferase"/>
    <property type="match status" value="1"/>
</dbReference>
<comment type="catalytic activity">
    <reaction evidence="1 12">
        <text>AMP + diphosphate = 5-phospho-alpha-D-ribose 1-diphosphate + adenine</text>
        <dbReference type="Rhea" id="RHEA:16609"/>
        <dbReference type="ChEBI" id="CHEBI:16708"/>
        <dbReference type="ChEBI" id="CHEBI:33019"/>
        <dbReference type="ChEBI" id="CHEBI:58017"/>
        <dbReference type="ChEBI" id="CHEBI:456215"/>
        <dbReference type="EC" id="2.4.2.7"/>
    </reaction>
</comment>
<sequence>MARSSRGARPACRRITGVELQGYIRTIPDFPRPGILFRDITPLLGNAAAFRAAIDAMAAAAEAVQPGAIVGIESRGFLFGAPIADRLGLPFVPIRKEGKLPAARLTVEYALEYGESRLDIHQDALEAGTAAYIVDDVLATGGTALAAAKLVELVGGHVAGAGFLIELRGLGGRERLGAYRVDALLSFEEA</sequence>
<dbReference type="GO" id="GO:0005737">
    <property type="term" value="C:cytoplasm"/>
    <property type="evidence" value="ECO:0007669"/>
    <property type="project" value="UniProtKB-SubCell"/>
</dbReference>
<dbReference type="NCBIfam" id="NF002636">
    <property type="entry name" value="PRK02304.1-5"/>
    <property type="match status" value="1"/>
</dbReference>
<dbReference type="InterPro" id="IPR050054">
    <property type="entry name" value="UPRTase/APRTase"/>
</dbReference>
<dbReference type="NCBIfam" id="NF002634">
    <property type="entry name" value="PRK02304.1-3"/>
    <property type="match status" value="1"/>
</dbReference>
<evidence type="ECO:0000256" key="4">
    <source>
        <dbReference type="ARBA" id="ARBA00004659"/>
    </source>
</evidence>
<dbReference type="HAMAP" id="MF_00004">
    <property type="entry name" value="Aden_phosphoribosyltr"/>
    <property type="match status" value="1"/>
</dbReference>
<dbReference type="InterPro" id="IPR005764">
    <property type="entry name" value="Ade_phspho_trans"/>
</dbReference>
<dbReference type="UniPathway" id="UPA00588">
    <property type="reaction ID" value="UER00646"/>
</dbReference>
<comment type="function">
    <text evidence="2 12">Catalyzes a salvage reaction resulting in the formation of AMP, that is energically less costly than de novo synthesis.</text>
</comment>
<comment type="subcellular location">
    <subcellularLocation>
        <location evidence="3 12">Cytoplasm</location>
    </subcellularLocation>
</comment>
<evidence type="ECO:0000256" key="6">
    <source>
        <dbReference type="ARBA" id="ARBA00011738"/>
    </source>
</evidence>
<dbReference type="GO" id="GO:0006166">
    <property type="term" value="P:purine ribonucleoside salvage"/>
    <property type="evidence" value="ECO:0007669"/>
    <property type="project" value="UniProtKB-UniRule"/>
</dbReference>